<evidence type="ECO:0000313" key="3">
    <source>
        <dbReference type="Proteomes" id="UP001153365"/>
    </source>
</evidence>
<evidence type="ECO:0000256" key="1">
    <source>
        <dbReference type="SAM" id="MobiDB-lite"/>
    </source>
</evidence>
<dbReference type="EMBL" id="CALTRL010000697">
    <property type="protein sequence ID" value="CAH7669314.1"/>
    <property type="molecule type" value="Genomic_DNA"/>
</dbReference>
<evidence type="ECO:0000313" key="2">
    <source>
        <dbReference type="EMBL" id="CAH7669314.1"/>
    </source>
</evidence>
<sequence length="72" mass="7777">MTMAVNRGPLQTWLIGEEGMRAGRPEPRRIKTEFGRAATIATTDLSDSELLYPGLGPETQADIDSQTAADAE</sequence>
<comment type="caution">
    <text evidence="2">The sequence shown here is derived from an EMBL/GenBank/DDBJ whole genome shotgun (WGS) entry which is preliminary data.</text>
</comment>
<reference evidence="2" key="1">
    <citation type="submission" date="2022-06" db="EMBL/GenBank/DDBJ databases">
        <authorList>
            <consortium name="SYNGENTA / RWTH Aachen University"/>
        </authorList>
    </citation>
    <scope>NUCLEOTIDE SEQUENCE</scope>
</reference>
<dbReference type="AlphaFoldDB" id="A0AAV0AMU6"/>
<dbReference type="Proteomes" id="UP001153365">
    <property type="component" value="Unassembled WGS sequence"/>
</dbReference>
<gene>
    <name evidence="2" type="ORF">PPACK8108_LOCUS3912</name>
</gene>
<name>A0AAV0AMU6_PHAPC</name>
<feature type="region of interest" description="Disordered" evidence="1">
    <location>
        <begin position="48"/>
        <end position="72"/>
    </location>
</feature>
<protein>
    <submittedName>
        <fullName evidence="2">Uncharacterized protein</fullName>
    </submittedName>
</protein>
<accession>A0AAV0AMU6</accession>
<keyword evidence="3" id="KW-1185">Reference proteome</keyword>
<feature type="compositionally biased region" description="Polar residues" evidence="1">
    <location>
        <begin position="62"/>
        <end position="72"/>
    </location>
</feature>
<organism evidence="2 3">
    <name type="scientific">Phakopsora pachyrhizi</name>
    <name type="common">Asian soybean rust disease fungus</name>
    <dbReference type="NCBI Taxonomy" id="170000"/>
    <lineage>
        <taxon>Eukaryota</taxon>
        <taxon>Fungi</taxon>
        <taxon>Dikarya</taxon>
        <taxon>Basidiomycota</taxon>
        <taxon>Pucciniomycotina</taxon>
        <taxon>Pucciniomycetes</taxon>
        <taxon>Pucciniales</taxon>
        <taxon>Phakopsoraceae</taxon>
        <taxon>Phakopsora</taxon>
    </lineage>
</organism>
<proteinExistence type="predicted"/>